<sequence length="225" mass="24866">MPVSRILKRLGVGIAHRPQATIRHLVMRPKDPLPRGETANVIYRVKCDSCAVDYFGETGKWLQTRMAEHCRAVRTMDPLSLVAEHCANSGHTFAFQNAEILARGNDRVVREAIEAWDTGTTSINHCVALPTAYQAVQTQLSEEKSKREHRRNANPHTCEPMVDTRVAELQADIAIISSASSSGQPASVKPDGSKNASRIPVLGRRLRPMTAAQARTLEADRRPLD</sequence>
<evidence type="ECO:0000313" key="2">
    <source>
        <dbReference type="EMBL" id="VDN39812.1"/>
    </source>
</evidence>
<keyword evidence="3" id="KW-1185">Reference proteome</keyword>
<dbReference type="EMBL" id="UYRU01096716">
    <property type="protein sequence ID" value="VDN39812.1"/>
    <property type="molecule type" value="Genomic_DNA"/>
</dbReference>
<proteinExistence type="predicted"/>
<evidence type="ECO:0000256" key="1">
    <source>
        <dbReference type="SAM" id="MobiDB-lite"/>
    </source>
</evidence>
<feature type="region of interest" description="Disordered" evidence="1">
    <location>
        <begin position="180"/>
        <end position="225"/>
    </location>
</feature>
<dbReference type="AlphaFoldDB" id="A0A3P7R7K5"/>
<protein>
    <recommendedName>
        <fullName evidence="4">GIY-YIG domain-containing protein</fullName>
    </recommendedName>
</protein>
<reference evidence="2 3" key="1">
    <citation type="submission" date="2018-11" db="EMBL/GenBank/DDBJ databases">
        <authorList>
            <consortium name="Pathogen Informatics"/>
        </authorList>
    </citation>
    <scope>NUCLEOTIDE SEQUENCE [LARGE SCALE GENOMIC DNA]</scope>
</reference>
<dbReference type="Proteomes" id="UP000281553">
    <property type="component" value="Unassembled WGS sequence"/>
</dbReference>
<accession>A0A3P7R7K5</accession>
<evidence type="ECO:0000313" key="3">
    <source>
        <dbReference type="Proteomes" id="UP000281553"/>
    </source>
</evidence>
<name>A0A3P7R7K5_DIBLA</name>
<gene>
    <name evidence="2" type="ORF">DILT_LOCUS18022</name>
</gene>
<dbReference type="OrthoDB" id="8963429at2759"/>
<organism evidence="2 3">
    <name type="scientific">Dibothriocephalus latus</name>
    <name type="common">Fish tapeworm</name>
    <name type="synonym">Diphyllobothrium latum</name>
    <dbReference type="NCBI Taxonomy" id="60516"/>
    <lineage>
        <taxon>Eukaryota</taxon>
        <taxon>Metazoa</taxon>
        <taxon>Spiralia</taxon>
        <taxon>Lophotrochozoa</taxon>
        <taxon>Platyhelminthes</taxon>
        <taxon>Cestoda</taxon>
        <taxon>Eucestoda</taxon>
        <taxon>Diphyllobothriidea</taxon>
        <taxon>Diphyllobothriidae</taxon>
        <taxon>Dibothriocephalus</taxon>
    </lineage>
</organism>
<evidence type="ECO:0008006" key="4">
    <source>
        <dbReference type="Google" id="ProtNLM"/>
    </source>
</evidence>
<dbReference type="CDD" id="cd10442">
    <property type="entry name" value="GIY-YIG_PLEs"/>
    <property type="match status" value="1"/>
</dbReference>